<dbReference type="AlphaFoldDB" id="A0A7S3IUC0"/>
<reference evidence="2" key="1">
    <citation type="submission" date="2021-01" db="EMBL/GenBank/DDBJ databases">
        <authorList>
            <person name="Corre E."/>
            <person name="Pelletier E."/>
            <person name="Niang G."/>
            <person name="Scheremetjew M."/>
            <person name="Finn R."/>
            <person name="Kale V."/>
            <person name="Holt S."/>
            <person name="Cochrane G."/>
            <person name="Meng A."/>
            <person name="Brown T."/>
            <person name="Cohen L."/>
        </authorList>
    </citation>
    <scope>NUCLEOTIDE SEQUENCE</scope>
    <source>
        <strain evidence="2">S3</strain>
    </source>
</reference>
<sequence length="129" mass="14137">MLVEVLSLNLVVEIMAAGFGDEQGFGGPSTFKSYLSSVLKLTNKQVVLDDPFGTFIPVDVSRDGLLNKGLLAFIFREVAVYWLLLLRSSNLRSRRGSILLAELAEEIGGTFSRHLRESRLHEGVLSGLG</sequence>
<organism evidence="2">
    <name type="scientific">Strombidium inclinatum</name>
    <dbReference type="NCBI Taxonomy" id="197538"/>
    <lineage>
        <taxon>Eukaryota</taxon>
        <taxon>Sar</taxon>
        <taxon>Alveolata</taxon>
        <taxon>Ciliophora</taxon>
        <taxon>Intramacronucleata</taxon>
        <taxon>Spirotrichea</taxon>
        <taxon>Oligotrichia</taxon>
        <taxon>Strombidiidae</taxon>
        <taxon>Strombidium</taxon>
    </lineage>
</organism>
<evidence type="ECO:0000256" key="1">
    <source>
        <dbReference type="SAM" id="SignalP"/>
    </source>
</evidence>
<dbReference type="EMBL" id="HBIH01034749">
    <property type="protein sequence ID" value="CAE0333150.1"/>
    <property type="molecule type" value="Transcribed_RNA"/>
</dbReference>
<keyword evidence="1" id="KW-0732">Signal</keyword>
<gene>
    <name evidence="2" type="ORF">SINC0208_LOCUS13788</name>
</gene>
<feature type="chain" id="PRO_5030927754" evidence="1">
    <location>
        <begin position="17"/>
        <end position="129"/>
    </location>
</feature>
<feature type="signal peptide" evidence="1">
    <location>
        <begin position="1"/>
        <end position="16"/>
    </location>
</feature>
<evidence type="ECO:0000313" key="2">
    <source>
        <dbReference type="EMBL" id="CAE0333150.1"/>
    </source>
</evidence>
<protein>
    <submittedName>
        <fullName evidence="2">Uncharacterized protein</fullName>
    </submittedName>
</protein>
<accession>A0A7S3IUC0</accession>
<name>A0A7S3IUC0_9SPIT</name>
<proteinExistence type="predicted"/>